<evidence type="ECO:0000256" key="1">
    <source>
        <dbReference type="SAM" id="MobiDB-lite"/>
    </source>
</evidence>
<accession>A0A1R4IS74</accession>
<feature type="region of interest" description="Disordered" evidence="1">
    <location>
        <begin position="22"/>
        <end position="49"/>
    </location>
</feature>
<dbReference type="EMBL" id="FUKW01000039">
    <property type="protein sequence ID" value="SJN22534.1"/>
    <property type="molecule type" value="Genomic_DNA"/>
</dbReference>
<sequence>MKKWTRLVTFLTIGATLAACSDNAQEPEVEPETEQAKTTETEATVNNDYQTRLDQAKAQYDASKLDEAAGTLSLLLKEDLADYPDIQSEAETLLEEVNLTQAEQAKKVAGTSSDKIEYQTERQSSVLGEEYLAATGKSIEDATDEELGNWLAEKEKKAETETNSEETTTEKTETKEQKTFASDKEAEDYAFNQSVDRLKLNNENYSIFVDRTDDQWVSIEVRETVKQDGVEWSNLIGLYRYDLQTDSIEKMDSVTGEYQTVE</sequence>
<feature type="region of interest" description="Disordered" evidence="1">
    <location>
        <begin position="154"/>
        <end position="175"/>
    </location>
</feature>
<feature type="chain" id="PRO_5013340297" description="Lipoprotein" evidence="2">
    <location>
        <begin position="25"/>
        <end position="262"/>
    </location>
</feature>
<evidence type="ECO:0008006" key="5">
    <source>
        <dbReference type="Google" id="ProtNLM"/>
    </source>
</evidence>
<keyword evidence="2" id="KW-0732">Signal</keyword>
<name>A0A1R4IS74_9LACT</name>
<gene>
    <name evidence="3" type="ORF">FM115_02290</name>
</gene>
<reference evidence="3 4" key="1">
    <citation type="submission" date="2017-02" db="EMBL/GenBank/DDBJ databases">
        <authorList>
            <person name="Peterson S.W."/>
        </authorList>
    </citation>
    <scope>NUCLEOTIDE SEQUENCE [LARGE SCALE GENOMIC DNA]</scope>
    <source>
        <strain evidence="3 4">42ea</strain>
    </source>
</reference>
<proteinExistence type="predicted"/>
<feature type="signal peptide" evidence="2">
    <location>
        <begin position="1"/>
        <end position="24"/>
    </location>
</feature>
<dbReference type="AlphaFoldDB" id="A0A1R4IS74"/>
<evidence type="ECO:0000256" key="2">
    <source>
        <dbReference type="SAM" id="SignalP"/>
    </source>
</evidence>
<dbReference type="PROSITE" id="PS51257">
    <property type="entry name" value="PROKAR_LIPOPROTEIN"/>
    <property type="match status" value="1"/>
</dbReference>
<dbReference type="RefSeq" id="WP_087057235.1">
    <property type="nucleotide sequence ID" value="NZ_FUKW01000039.1"/>
</dbReference>
<organism evidence="3 4">
    <name type="scientific">Marinilactibacillus psychrotolerans 42ea</name>
    <dbReference type="NCBI Taxonomy" id="1255609"/>
    <lineage>
        <taxon>Bacteria</taxon>
        <taxon>Bacillati</taxon>
        <taxon>Bacillota</taxon>
        <taxon>Bacilli</taxon>
        <taxon>Lactobacillales</taxon>
        <taxon>Carnobacteriaceae</taxon>
        <taxon>Marinilactibacillus</taxon>
    </lineage>
</organism>
<evidence type="ECO:0000313" key="4">
    <source>
        <dbReference type="Proteomes" id="UP000195611"/>
    </source>
</evidence>
<dbReference type="Proteomes" id="UP000195611">
    <property type="component" value="Unassembled WGS sequence"/>
</dbReference>
<protein>
    <recommendedName>
        <fullName evidence="5">Lipoprotein</fullName>
    </recommendedName>
</protein>
<evidence type="ECO:0000313" key="3">
    <source>
        <dbReference type="EMBL" id="SJN22534.1"/>
    </source>
</evidence>